<dbReference type="Proteomes" id="UP001164743">
    <property type="component" value="Chromosome 7A"/>
</dbReference>
<keyword evidence="2" id="KW-1185">Reference proteome</keyword>
<name>A0ABY7CNT2_9BASI</name>
<gene>
    <name evidence="1" type="ORF">PtA15_7A553</name>
</gene>
<sequence length="127" mass="13899">MRCLAQLSTKNDIDWQGLAVAPKFAMRRSTPKGLIICFLQLACRPPNTLQTNPPSQDPEPLNPIASTEMRSILPVLTVLLSATTMHLYVASPVLRGVVEEKAWTGYGVYDHPTPYRPPTGPCGDPPC</sequence>
<protein>
    <submittedName>
        <fullName evidence="1">Uncharacterized protein</fullName>
    </submittedName>
</protein>
<reference evidence="1" key="1">
    <citation type="submission" date="2022-10" db="EMBL/GenBank/DDBJ databases">
        <title>Puccinia triticina Genome sequencing and assembly.</title>
        <authorList>
            <person name="Li C."/>
        </authorList>
    </citation>
    <scope>NUCLEOTIDE SEQUENCE</scope>
    <source>
        <strain evidence="1">Pt15</strain>
    </source>
</reference>
<dbReference type="RefSeq" id="XP_053022379.1">
    <property type="nucleotide sequence ID" value="XM_053171171.1"/>
</dbReference>
<dbReference type="GeneID" id="77812066"/>
<dbReference type="EMBL" id="CP110427">
    <property type="protein sequence ID" value="WAQ86824.1"/>
    <property type="molecule type" value="Genomic_DNA"/>
</dbReference>
<accession>A0ABY7CNT2</accession>
<evidence type="ECO:0000313" key="1">
    <source>
        <dbReference type="EMBL" id="WAQ86824.1"/>
    </source>
</evidence>
<organism evidence="1 2">
    <name type="scientific">Puccinia triticina</name>
    <dbReference type="NCBI Taxonomy" id="208348"/>
    <lineage>
        <taxon>Eukaryota</taxon>
        <taxon>Fungi</taxon>
        <taxon>Dikarya</taxon>
        <taxon>Basidiomycota</taxon>
        <taxon>Pucciniomycotina</taxon>
        <taxon>Pucciniomycetes</taxon>
        <taxon>Pucciniales</taxon>
        <taxon>Pucciniaceae</taxon>
        <taxon>Puccinia</taxon>
    </lineage>
</organism>
<proteinExistence type="predicted"/>
<evidence type="ECO:0000313" key="2">
    <source>
        <dbReference type="Proteomes" id="UP001164743"/>
    </source>
</evidence>